<evidence type="ECO:0000313" key="3">
    <source>
        <dbReference type="Proteomes" id="UP000308037"/>
    </source>
</evidence>
<evidence type="ECO:0000313" key="2">
    <source>
        <dbReference type="EMBL" id="TKR26039.1"/>
    </source>
</evidence>
<reference evidence="2 3" key="1">
    <citation type="submission" date="2019-04" db="EMBL/GenBank/DDBJ databases">
        <title>Natronomonas sp. F20-122 a newhaloarchaeon isolated from a saline saltern of Isla Bacuta, Huelva, Spain.</title>
        <authorList>
            <person name="Duran-Viseras A."/>
            <person name="Sanchez-Porro C."/>
            <person name="Ventosa A."/>
        </authorList>
    </citation>
    <scope>NUCLEOTIDE SEQUENCE [LARGE SCALE GENOMIC DNA]</scope>
    <source>
        <strain evidence="2 3">F20-122</strain>
    </source>
</reference>
<dbReference type="AlphaFoldDB" id="A0A4U5JIW8"/>
<keyword evidence="3" id="KW-1185">Reference proteome</keyword>
<dbReference type="OrthoDB" id="242585at2157"/>
<accession>A0A4U5JIW8</accession>
<dbReference type="RefSeq" id="WP_137275957.1">
    <property type="nucleotide sequence ID" value="NZ_QKNX01000002.1"/>
</dbReference>
<comment type="caution">
    <text evidence="2">The sequence shown here is derived from an EMBL/GenBank/DDBJ whole genome shotgun (WGS) entry which is preliminary data.</text>
</comment>
<dbReference type="Pfam" id="PF25956">
    <property type="entry name" value="DUF7993"/>
    <property type="match status" value="1"/>
</dbReference>
<proteinExistence type="predicted"/>
<name>A0A4U5JIW8_9EURY</name>
<feature type="domain" description="DUF7993" evidence="1">
    <location>
        <begin position="1"/>
        <end position="133"/>
    </location>
</feature>
<sequence>MVVDELTDGKRLGQLLASEIHGHERGVFERLGVVDADTDVEPSDEGAFAYAIAVGSGDRGDGGNDDWIADAYIHPDRLRVEFSASPDVAAAAGREAGLRTRPKAVDPPRTLVFVESGAEVKAALRVVRAVAAERFETKR</sequence>
<evidence type="ECO:0000259" key="1">
    <source>
        <dbReference type="Pfam" id="PF25956"/>
    </source>
</evidence>
<organism evidence="2 3">
    <name type="scientific">Natronomonas salsuginis</name>
    <dbReference type="NCBI Taxonomy" id="2217661"/>
    <lineage>
        <taxon>Archaea</taxon>
        <taxon>Methanobacteriati</taxon>
        <taxon>Methanobacteriota</taxon>
        <taxon>Stenosarchaea group</taxon>
        <taxon>Halobacteria</taxon>
        <taxon>Halobacteriales</taxon>
        <taxon>Natronomonadaceae</taxon>
        <taxon>Natronomonas</taxon>
    </lineage>
</organism>
<dbReference type="Proteomes" id="UP000308037">
    <property type="component" value="Unassembled WGS sequence"/>
</dbReference>
<dbReference type="EMBL" id="QKNX01000002">
    <property type="protein sequence ID" value="TKR26039.1"/>
    <property type="molecule type" value="Genomic_DNA"/>
</dbReference>
<dbReference type="InterPro" id="IPR058306">
    <property type="entry name" value="DUF7993"/>
</dbReference>
<protein>
    <recommendedName>
        <fullName evidence="1">DUF7993 domain-containing protein</fullName>
    </recommendedName>
</protein>
<gene>
    <name evidence="2" type="ORF">DM868_05965</name>
</gene>